<feature type="coiled-coil region" evidence="5">
    <location>
        <begin position="461"/>
        <end position="498"/>
    </location>
</feature>
<dbReference type="PANTHER" id="PTHR21373">
    <property type="entry name" value="GLUCOSE REPRESSIBLE PROTEIN MAK10"/>
    <property type="match status" value="1"/>
</dbReference>
<dbReference type="Pfam" id="PF04112">
    <property type="entry name" value="Mak10"/>
    <property type="match status" value="1"/>
</dbReference>
<dbReference type="InterPro" id="IPR057983">
    <property type="entry name" value="NAA35-like_N"/>
</dbReference>
<comment type="subcellular location">
    <subcellularLocation>
        <location evidence="1">Cytoplasm</location>
    </subcellularLocation>
</comment>
<feature type="domain" description="NAA35-like N-terminal" evidence="7">
    <location>
        <begin position="62"/>
        <end position="201"/>
    </location>
</feature>
<protein>
    <recommendedName>
        <fullName evidence="4">Protein MAK10 homolog</fullName>
    </recommendedName>
</protein>
<evidence type="ECO:0000256" key="2">
    <source>
        <dbReference type="ARBA" id="ARBA00006289"/>
    </source>
</evidence>
<feature type="region of interest" description="Disordered" evidence="6">
    <location>
        <begin position="216"/>
        <end position="237"/>
    </location>
</feature>
<dbReference type="PANTHER" id="PTHR21373:SF0">
    <property type="entry name" value="N-ALPHA-ACETYLTRANSFERASE 35, NATC AUXILIARY SUBUNIT"/>
    <property type="match status" value="1"/>
</dbReference>
<evidence type="ECO:0000256" key="1">
    <source>
        <dbReference type="ARBA" id="ARBA00004496"/>
    </source>
</evidence>
<feature type="domain" description="NAA35-like TPR repeats" evidence="8">
    <location>
        <begin position="352"/>
        <end position="736"/>
    </location>
</feature>
<dbReference type="Proteomes" id="UP000827092">
    <property type="component" value="Unassembled WGS sequence"/>
</dbReference>
<evidence type="ECO:0000256" key="4">
    <source>
        <dbReference type="ARBA" id="ARBA00030494"/>
    </source>
</evidence>
<proteinExistence type="inferred from homology"/>
<evidence type="ECO:0000259" key="7">
    <source>
        <dbReference type="Pfam" id="PF04112"/>
    </source>
</evidence>
<evidence type="ECO:0000313" key="10">
    <source>
        <dbReference type="Proteomes" id="UP000827092"/>
    </source>
</evidence>
<dbReference type="InterPro" id="IPR057982">
    <property type="entry name" value="TPR_NAA35"/>
</dbReference>
<dbReference type="InterPro" id="IPR007244">
    <property type="entry name" value="Naa35_N"/>
</dbReference>
<sequence>MSDDKAYLKSCDKRFEHKRTESCDDNYGRSNFDSSCQKFNWVDVTKEFFTATEELNLRLLQRMFGLFEAMSAIEMMDPKMDAGMMCNRGNKKVLNFDQALKASKLKIKDLTVEEQIGIIDATLACLVTWLEGHSLAQTVFTNLYLQKPHLVEDKIIQAFSIHSLKLLEVIREFVNKAGVYEEEDFQPVMYGYKLCNDIPVVKATAMLKEVEEELSKKSKVTRPKPGEEQDHETQAQHEEATALFSRIKFCRVFYQALLVFQKKKSFAVEEVDRLLQQCSDIIPVIERTIHLGVHPDPSAESSNRADYPTILGFEPLVNQRLLPPTFPRYTKIKSRKESVEYLALLVTRLRNICKITACTSFHTALDFLNEFSKTSPCVLSRSVLQLLYLNQTKCSEPGKVLGTVHIGDVLKDAVRTFVRPPILAPKSALMANPQARDCVEIFLAHCIRPFCTLIQITGHNRARQRDKLSHLLEELSALQEEADKVDSFNNALMKMENSAHTSYFGTWILYHTLKVMIQYLLSGFELELYSSHEYIYIFWYLYEFLYGWMVSSLSRANTFLNEYEDQLYKNNRSKKGNRKKKRLQAHRREIIYYQILQNMCGGYYKAVVGFRMAGKMSLPFSEFDKERIRYEHRFAPFANVGTPPPVHYKQFDEMLSIARLQEICTPEDLYNDASKCFHHARTTIESFPDPSEEMLTLLKVAKTNYVVMKLLVSGHKKGVKDPPEFEFLVHKNFPIIKVI</sequence>
<name>A0AAV6U9B8_9ARAC</name>
<keyword evidence="5" id="KW-0175">Coiled coil</keyword>
<comment type="similarity">
    <text evidence="2">Belongs to the MAK10 family.</text>
</comment>
<dbReference type="Pfam" id="PF25789">
    <property type="entry name" value="TPR_NAA35"/>
    <property type="match status" value="1"/>
</dbReference>
<keyword evidence="3" id="KW-0963">Cytoplasm</keyword>
<feature type="compositionally biased region" description="Basic and acidic residues" evidence="6">
    <location>
        <begin position="224"/>
        <end position="237"/>
    </location>
</feature>
<evidence type="ECO:0000256" key="3">
    <source>
        <dbReference type="ARBA" id="ARBA00022490"/>
    </source>
</evidence>
<evidence type="ECO:0000313" key="9">
    <source>
        <dbReference type="EMBL" id="KAG8181137.1"/>
    </source>
</evidence>
<keyword evidence="10" id="KW-1185">Reference proteome</keyword>
<dbReference type="AlphaFoldDB" id="A0AAV6U9B8"/>
<comment type="caution">
    <text evidence="9">The sequence shown here is derived from an EMBL/GenBank/DDBJ whole genome shotgun (WGS) entry which is preliminary data.</text>
</comment>
<reference evidence="9 10" key="1">
    <citation type="journal article" date="2022" name="Nat. Ecol. Evol.">
        <title>A masculinizing supergene underlies an exaggerated male reproductive morph in a spider.</title>
        <authorList>
            <person name="Hendrickx F."/>
            <person name="De Corte Z."/>
            <person name="Sonet G."/>
            <person name="Van Belleghem S.M."/>
            <person name="Kostlbacher S."/>
            <person name="Vangestel C."/>
        </authorList>
    </citation>
    <scope>NUCLEOTIDE SEQUENCE [LARGE SCALE GENOMIC DNA]</scope>
    <source>
        <strain evidence="9">W744_W776</strain>
    </source>
</reference>
<dbReference type="GO" id="GO:0031417">
    <property type="term" value="C:NatC complex"/>
    <property type="evidence" value="ECO:0007669"/>
    <property type="project" value="InterPro"/>
</dbReference>
<evidence type="ECO:0000256" key="6">
    <source>
        <dbReference type="SAM" id="MobiDB-lite"/>
    </source>
</evidence>
<organism evidence="9 10">
    <name type="scientific">Oedothorax gibbosus</name>
    <dbReference type="NCBI Taxonomy" id="931172"/>
    <lineage>
        <taxon>Eukaryota</taxon>
        <taxon>Metazoa</taxon>
        <taxon>Ecdysozoa</taxon>
        <taxon>Arthropoda</taxon>
        <taxon>Chelicerata</taxon>
        <taxon>Arachnida</taxon>
        <taxon>Araneae</taxon>
        <taxon>Araneomorphae</taxon>
        <taxon>Entelegynae</taxon>
        <taxon>Araneoidea</taxon>
        <taxon>Linyphiidae</taxon>
        <taxon>Erigoninae</taxon>
        <taxon>Oedothorax</taxon>
    </lineage>
</organism>
<accession>A0AAV6U9B8</accession>
<evidence type="ECO:0000256" key="5">
    <source>
        <dbReference type="SAM" id="Coils"/>
    </source>
</evidence>
<evidence type="ECO:0000259" key="8">
    <source>
        <dbReference type="Pfam" id="PF25789"/>
    </source>
</evidence>
<gene>
    <name evidence="9" type="ORF">JTE90_002497</name>
</gene>
<dbReference type="EMBL" id="JAFNEN010000532">
    <property type="protein sequence ID" value="KAG8181137.1"/>
    <property type="molecule type" value="Genomic_DNA"/>
</dbReference>